<feature type="domain" description="YdbS-like PH" evidence="3">
    <location>
        <begin position="84"/>
        <end position="163"/>
    </location>
</feature>
<dbReference type="KEGG" id="lug:FPZ22_08440"/>
<dbReference type="EMBL" id="CP042218">
    <property type="protein sequence ID" value="QDW66914.1"/>
    <property type="molecule type" value="Genomic_DNA"/>
</dbReference>
<feature type="transmembrane region" description="Helical" evidence="2">
    <location>
        <begin position="393"/>
        <end position="413"/>
    </location>
</feature>
<dbReference type="InterPro" id="IPR005182">
    <property type="entry name" value="YdbS-like_PH"/>
</dbReference>
<feature type="region of interest" description="Disordered" evidence="1">
    <location>
        <begin position="1"/>
        <end position="24"/>
    </location>
</feature>
<dbReference type="Pfam" id="PF03703">
    <property type="entry name" value="bPH_2"/>
    <property type="match status" value="3"/>
</dbReference>
<evidence type="ECO:0000259" key="3">
    <source>
        <dbReference type="Pfam" id="PF03703"/>
    </source>
</evidence>
<accession>A0A518N4S2</accession>
<evidence type="ECO:0000256" key="2">
    <source>
        <dbReference type="SAM" id="Phobius"/>
    </source>
</evidence>
<keyword evidence="5" id="KW-1185">Reference proteome</keyword>
<dbReference type="RefSeq" id="WP_144892102.1">
    <property type="nucleotide sequence ID" value="NZ_CP042218.1"/>
</dbReference>
<feature type="transmembrane region" description="Helical" evidence="2">
    <location>
        <begin position="66"/>
        <end position="85"/>
    </location>
</feature>
<protein>
    <submittedName>
        <fullName evidence="4">PH domain-containing protein</fullName>
    </submittedName>
</protein>
<name>A0A518N4S2_9GAMM</name>
<dbReference type="InterPro" id="IPR014529">
    <property type="entry name" value="UCP026631"/>
</dbReference>
<gene>
    <name evidence="4" type="ORF">FPZ22_08440</name>
</gene>
<evidence type="ECO:0000256" key="1">
    <source>
        <dbReference type="SAM" id="MobiDB-lite"/>
    </source>
</evidence>
<dbReference type="OrthoDB" id="240564at2"/>
<proteinExistence type="predicted"/>
<evidence type="ECO:0000313" key="4">
    <source>
        <dbReference type="EMBL" id="QDW66914.1"/>
    </source>
</evidence>
<feature type="transmembrane region" description="Helical" evidence="2">
    <location>
        <begin position="203"/>
        <end position="225"/>
    </location>
</feature>
<dbReference type="Proteomes" id="UP000316584">
    <property type="component" value="Chromosome"/>
</dbReference>
<reference evidence="4 5" key="1">
    <citation type="submission" date="2019-07" db="EMBL/GenBank/DDBJ databases">
        <title>Full genome sequence of Luteimonas sp. Gr-4.</title>
        <authorList>
            <person name="Im W.-T."/>
        </authorList>
    </citation>
    <scope>NUCLEOTIDE SEQUENCE [LARGE SCALE GENOMIC DNA]</scope>
    <source>
        <strain evidence="4 5">Gr-4</strain>
    </source>
</reference>
<dbReference type="PANTHER" id="PTHR34473">
    <property type="entry name" value="UPF0699 TRANSMEMBRANE PROTEIN YDBS"/>
    <property type="match status" value="1"/>
</dbReference>
<dbReference type="PIRSF" id="PIRSF026631">
    <property type="entry name" value="UCP026631"/>
    <property type="match status" value="1"/>
</dbReference>
<keyword evidence="2" id="KW-1133">Transmembrane helix</keyword>
<evidence type="ECO:0000313" key="5">
    <source>
        <dbReference type="Proteomes" id="UP000316584"/>
    </source>
</evidence>
<feature type="domain" description="YdbS-like PH" evidence="3">
    <location>
        <begin position="435"/>
        <end position="512"/>
    </location>
</feature>
<organism evidence="4 5">
    <name type="scientific">Luteimonas granuli</name>
    <dbReference type="NCBI Taxonomy" id="1176533"/>
    <lineage>
        <taxon>Bacteria</taxon>
        <taxon>Pseudomonadati</taxon>
        <taxon>Pseudomonadota</taxon>
        <taxon>Gammaproteobacteria</taxon>
        <taxon>Lysobacterales</taxon>
        <taxon>Lysobacteraceae</taxon>
        <taxon>Luteimonas</taxon>
    </lineage>
</organism>
<feature type="domain" description="YdbS-like PH" evidence="3">
    <location>
        <begin position="285"/>
        <end position="344"/>
    </location>
</feature>
<dbReference type="PANTHER" id="PTHR34473:SF2">
    <property type="entry name" value="UPF0699 TRANSMEMBRANE PROTEIN YDBT"/>
    <property type="match status" value="1"/>
</dbReference>
<dbReference type="AlphaFoldDB" id="A0A518N4S2"/>
<sequence>MTTPTPEPPAVESGGAAAADAASTLPDGHERRLHPWSWLFVLLQQLRQFIVPLLVLVFLGRGDSHALWPLAGVAALAAASVWQYFTYRYRVDEDRLVVRQGILQREVRQVPFARIHNVALHQTLLHRVFGVAEVRLESAGGTRPEAEMRVLRMDEALALERLIRIRGGAEAARAADGDDVAGTGDALAEPEGRLLLALPFGELVRLGLASNRGMVVVAGAFALAWQAVPDRLMANAVEEAARQAMGYADSVMPGLHARVAALAMLVALALVALRLLSVLLALVQYHGFRLLLQGRRLTVERGLLTRLRTSVPRRRIQAWTLREGLLHRLLRRRSLHVDTAAGVGQGGEQRGLREVAPIATADDCDRLVRELLPGATWPPVGWRRLHPRAWQRLALPGIGLAVVAAVAACWRFGPVGLLALAWAPWAVHAARQHARRAGYALDDRLLAVRSGWWSRHWRFAGIDKIQALRLERTPLDRAFGMATLWLDTAGARPTAPSLRVRFMPEAEARALHHRLATELGSMPLRW</sequence>
<keyword evidence="2" id="KW-0472">Membrane</keyword>
<keyword evidence="2" id="KW-0812">Transmembrane</keyword>
<feature type="transmembrane region" description="Helical" evidence="2">
    <location>
        <begin position="259"/>
        <end position="283"/>
    </location>
</feature>